<organism evidence="1 2">
    <name type="scientific">Irpex rosettiformis</name>
    <dbReference type="NCBI Taxonomy" id="378272"/>
    <lineage>
        <taxon>Eukaryota</taxon>
        <taxon>Fungi</taxon>
        <taxon>Dikarya</taxon>
        <taxon>Basidiomycota</taxon>
        <taxon>Agaricomycotina</taxon>
        <taxon>Agaricomycetes</taxon>
        <taxon>Polyporales</taxon>
        <taxon>Irpicaceae</taxon>
        <taxon>Irpex</taxon>
    </lineage>
</organism>
<gene>
    <name evidence="1" type="ORF">BDY19DRAFT_963807</name>
</gene>
<accession>A0ACB8TVC9</accession>
<keyword evidence="2" id="KW-1185">Reference proteome</keyword>
<proteinExistence type="predicted"/>
<sequence length="652" mass="75013">MAADEVLLTDGFVLMDAMSAFEIGEPRMDSGMILEEDKKPPFDSTALLLPEELCWIMDRMFACEMLWHSGNTLSQTVYTLLYVHELQDLNPDFLPAGWPPNPDPDRPLELLTVVLRASVLGLLKCCDLAWRELSKRRIYDIEDWQSEKSEVSLLESVPVSIVLQRLDDACRWLRASSLPAEQKEALSDRILLRKHLTRLFNVGVSENLEDLGMAPPLMRANLDALQRVRTRPSTTPQEGSPALLAFDPRVSRQLHTVIPIRVVDLPEQTTVWDSLERLLYGWADVDYLRNTDTIASWKEFGSYWAWSPRRELPFAYTRSLMQGAFYEKRIVMGQYPAEWLVQQYFLETLGVSYDYICDILVTSWAGRDELALEDVERHIIKITSQNVQSFWYNPPRRRRHLMKSIIDLQALQDAFDVLKADVVVSNPRSVHIMAALPEAANMWKLTVAREIILSGFQQDLYAPHERPLAYWLVAHIIDQHIYLLETLRSLLMPGILMKLEWEYQITFLGSLQAMCIALYSSTTPTTSLSPSQLSLIFRRRYKWLFASNNGKSSEPLIHFPPLSNYIEDMENAEHKIVARSHHTLAQEMLSRLVETQSETICGDKEAEMRTEFARGLVVVNAKLMESVNSLDGPARALRWDPSYHPWFPDVTR</sequence>
<reference evidence="1" key="1">
    <citation type="journal article" date="2021" name="Environ. Microbiol.">
        <title>Gene family expansions and transcriptome signatures uncover fungal adaptations to wood decay.</title>
        <authorList>
            <person name="Hage H."/>
            <person name="Miyauchi S."/>
            <person name="Viragh M."/>
            <person name="Drula E."/>
            <person name="Min B."/>
            <person name="Chaduli D."/>
            <person name="Navarro D."/>
            <person name="Favel A."/>
            <person name="Norest M."/>
            <person name="Lesage-Meessen L."/>
            <person name="Balint B."/>
            <person name="Merenyi Z."/>
            <person name="de Eugenio L."/>
            <person name="Morin E."/>
            <person name="Martinez A.T."/>
            <person name="Baldrian P."/>
            <person name="Stursova M."/>
            <person name="Martinez M.J."/>
            <person name="Novotny C."/>
            <person name="Magnuson J.K."/>
            <person name="Spatafora J.W."/>
            <person name="Maurice S."/>
            <person name="Pangilinan J."/>
            <person name="Andreopoulos W."/>
            <person name="LaButti K."/>
            <person name="Hundley H."/>
            <person name="Na H."/>
            <person name="Kuo A."/>
            <person name="Barry K."/>
            <person name="Lipzen A."/>
            <person name="Henrissat B."/>
            <person name="Riley R."/>
            <person name="Ahrendt S."/>
            <person name="Nagy L.G."/>
            <person name="Grigoriev I.V."/>
            <person name="Martin F."/>
            <person name="Rosso M.N."/>
        </authorList>
    </citation>
    <scope>NUCLEOTIDE SEQUENCE</scope>
    <source>
        <strain evidence="1">CBS 384.51</strain>
    </source>
</reference>
<dbReference type="EMBL" id="MU274927">
    <property type="protein sequence ID" value="KAI0085943.1"/>
    <property type="molecule type" value="Genomic_DNA"/>
</dbReference>
<name>A0ACB8TVC9_9APHY</name>
<comment type="caution">
    <text evidence="1">The sequence shown here is derived from an EMBL/GenBank/DDBJ whole genome shotgun (WGS) entry which is preliminary data.</text>
</comment>
<evidence type="ECO:0000313" key="2">
    <source>
        <dbReference type="Proteomes" id="UP001055072"/>
    </source>
</evidence>
<protein>
    <submittedName>
        <fullName evidence="1">Mak10 subunit, NatC N-terminal acetyltransferase-domain-containing protein</fullName>
    </submittedName>
</protein>
<evidence type="ECO:0000313" key="1">
    <source>
        <dbReference type="EMBL" id="KAI0085943.1"/>
    </source>
</evidence>
<dbReference type="Proteomes" id="UP001055072">
    <property type="component" value="Unassembled WGS sequence"/>
</dbReference>